<keyword evidence="2" id="KW-1185">Reference proteome</keyword>
<dbReference type="STRING" id="1470563.SAMN05444000_11482"/>
<reference evidence="2" key="1">
    <citation type="submission" date="2016-11" db="EMBL/GenBank/DDBJ databases">
        <authorList>
            <person name="Varghese N."/>
            <person name="Submissions S."/>
        </authorList>
    </citation>
    <scope>NUCLEOTIDE SEQUENCE [LARGE SCALE GENOMIC DNA]</scope>
    <source>
        <strain evidence="2">DSM 100564</strain>
    </source>
</reference>
<dbReference type="InterPro" id="IPR010297">
    <property type="entry name" value="DUF900_hydrolase"/>
</dbReference>
<dbReference type="OrthoDB" id="9797755at2"/>
<organism evidence="1 2">
    <name type="scientific">Shimia gijangensis</name>
    <dbReference type="NCBI Taxonomy" id="1470563"/>
    <lineage>
        <taxon>Bacteria</taxon>
        <taxon>Pseudomonadati</taxon>
        <taxon>Pseudomonadota</taxon>
        <taxon>Alphaproteobacteria</taxon>
        <taxon>Rhodobacterales</taxon>
        <taxon>Roseobacteraceae</taxon>
    </lineage>
</organism>
<dbReference type="AlphaFoldDB" id="A0A1M6MT09"/>
<name>A0A1M6MT09_9RHOB</name>
<dbReference type="EMBL" id="FQZQ01000014">
    <property type="protein sequence ID" value="SHJ86584.1"/>
    <property type="molecule type" value="Genomic_DNA"/>
</dbReference>
<dbReference type="InterPro" id="IPR014586">
    <property type="entry name" value="UCP033909"/>
</dbReference>
<gene>
    <name evidence="1" type="ORF">SAMN05444000_11482</name>
</gene>
<dbReference type="InterPro" id="IPR029058">
    <property type="entry name" value="AB_hydrolase_fold"/>
</dbReference>
<dbReference type="PANTHER" id="PTHR36513:SF1">
    <property type="entry name" value="TRANSMEMBRANE PROTEIN"/>
    <property type="match status" value="1"/>
</dbReference>
<evidence type="ECO:0000313" key="2">
    <source>
        <dbReference type="Proteomes" id="UP000183982"/>
    </source>
</evidence>
<dbReference type="PIRSF" id="PIRSF033909">
    <property type="entry name" value="UCP033909"/>
    <property type="match status" value="1"/>
</dbReference>
<evidence type="ECO:0000313" key="1">
    <source>
        <dbReference type="EMBL" id="SHJ86584.1"/>
    </source>
</evidence>
<sequence>MRFFLILSLVVLVSCGDRTPAPIIPQAQFQDETVSVFVVTDRSRNAEGYYGKERSQITSYNKTLVGIPPNHEVGDSPKYNKKPNLNKHFAIAAETEFKSDQEFIRALRAELQTRPSKEREVTLFVHGYYNGYSDSVYRTAQIAKDFENPGVSVAYAWPSAAHPAGYTYDRESVLFARDSMEKTLYLLTQAGARNILVMGHSMGGLLVMEALRQIELTHPGWTNRNIETVLLVSPDIAVDLFHEQLDRIEELPNQFVVFTSQNDKALRFSSTLNAGTNRLGLGNSQDELSDYPIQFVDVSEFSEDSKNTHFVFAESPALIALMTGARQHEGFTEGRSRSVLDKLSDSTLHANQAVVFNLAPDEDPAEQR</sequence>
<dbReference type="SUPFAM" id="SSF53474">
    <property type="entry name" value="alpha/beta-Hydrolases"/>
    <property type="match status" value="1"/>
</dbReference>
<proteinExistence type="predicted"/>
<dbReference type="PANTHER" id="PTHR36513">
    <property type="entry name" value="ABC TRANSMEMBRANE TYPE-1 DOMAIN-CONTAINING PROTEIN"/>
    <property type="match status" value="1"/>
</dbReference>
<dbReference type="Gene3D" id="3.40.50.1820">
    <property type="entry name" value="alpha/beta hydrolase"/>
    <property type="match status" value="1"/>
</dbReference>
<protein>
    <submittedName>
        <fullName evidence="1">Esterase/lipase superfamily enzyme</fullName>
    </submittedName>
</protein>
<dbReference type="Pfam" id="PF05990">
    <property type="entry name" value="DUF900"/>
    <property type="match status" value="1"/>
</dbReference>
<dbReference type="PROSITE" id="PS51257">
    <property type="entry name" value="PROKAR_LIPOPROTEIN"/>
    <property type="match status" value="1"/>
</dbReference>
<accession>A0A1M6MT09</accession>
<dbReference type="Proteomes" id="UP000183982">
    <property type="component" value="Unassembled WGS sequence"/>
</dbReference>